<keyword evidence="2" id="KW-1185">Reference proteome</keyword>
<organism evidence="1 2">
    <name type="scientific">Rhizophagus irregularis</name>
    <dbReference type="NCBI Taxonomy" id="588596"/>
    <lineage>
        <taxon>Eukaryota</taxon>
        <taxon>Fungi</taxon>
        <taxon>Fungi incertae sedis</taxon>
        <taxon>Mucoromycota</taxon>
        <taxon>Glomeromycotina</taxon>
        <taxon>Glomeromycetes</taxon>
        <taxon>Glomerales</taxon>
        <taxon>Glomeraceae</taxon>
        <taxon>Rhizophagus</taxon>
    </lineage>
</organism>
<dbReference type="VEuPathDB" id="FungiDB:RhiirA1_189537"/>
<dbReference type="Proteomes" id="UP000234323">
    <property type="component" value="Unassembled WGS sequence"/>
</dbReference>
<sequence>MPKQLKKRHRSSRSSASFIRRQDLRSALRIDALTREVEAGLLPPSVRNHCFSKIARSRDIYRLGDLCYEEILGHTHVDREDVDECYRNFFRVYGHNVEKFMEIFKCNKQVAEDMFIRYGKNYV</sequence>
<dbReference type="AlphaFoldDB" id="A0A2I1H247"/>
<dbReference type="EMBL" id="LLXI01001301">
    <property type="protein sequence ID" value="PKY52960.1"/>
    <property type="molecule type" value="Genomic_DNA"/>
</dbReference>
<proteinExistence type="predicted"/>
<comment type="caution">
    <text evidence="1">The sequence shown here is derived from an EMBL/GenBank/DDBJ whole genome shotgun (WGS) entry which is preliminary data.</text>
</comment>
<evidence type="ECO:0000313" key="2">
    <source>
        <dbReference type="Proteomes" id="UP000234323"/>
    </source>
</evidence>
<gene>
    <name evidence="1" type="ORF">RhiirA4_470907</name>
</gene>
<accession>A0A2I1H247</accession>
<dbReference type="VEuPathDB" id="FungiDB:RhiirFUN_016620"/>
<dbReference type="VEuPathDB" id="FungiDB:FUN_011810"/>
<name>A0A2I1H247_9GLOM</name>
<protein>
    <submittedName>
        <fullName evidence="1">Uncharacterized protein</fullName>
    </submittedName>
</protein>
<reference evidence="1 2" key="1">
    <citation type="submission" date="2015-10" db="EMBL/GenBank/DDBJ databases">
        <title>Genome analyses suggest a sexual origin of heterokaryosis in a supposedly ancient asexual fungus.</title>
        <authorList>
            <person name="Ropars J."/>
            <person name="Sedzielewska K."/>
            <person name="Noel J."/>
            <person name="Charron P."/>
            <person name="Farinelli L."/>
            <person name="Marton T."/>
            <person name="Kruger M."/>
            <person name="Pelin A."/>
            <person name="Brachmann A."/>
            <person name="Corradi N."/>
        </authorList>
    </citation>
    <scope>NUCLEOTIDE SEQUENCE [LARGE SCALE GENOMIC DNA]</scope>
    <source>
        <strain evidence="1 2">A4</strain>
    </source>
</reference>
<evidence type="ECO:0000313" key="1">
    <source>
        <dbReference type="EMBL" id="PKY52960.1"/>
    </source>
</evidence>